<dbReference type="GO" id="GO:0046872">
    <property type="term" value="F:metal ion binding"/>
    <property type="evidence" value="ECO:0007669"/>
    <property type="project" value="UniProtKB-UniRule"/>
</dbReference>
<dbReference type="Pfam" id="PF01867">
    <property type="entry name" value="Cas_Cas1"/>
    <property type="match status" value="1"/>
</dbReference>
<keyword evidence="2 10" id="KW-0479">Metal-binding</keyword>
<keyword evidence="3 10" id="KW-0255">Endonuclease</keyword>
<evidence type="ECO:0000313" key="11">
    <source>
        <dbReference type="EMBL" id="OKH33839.1"/>
    </source>
</evidence>
<comment type="caution">
    <text evidence="10">Lacks conserved residue(s) required for the propagation of feature annotation.</text>
</comment>
<comment type="subunit">
    <text evidence="9 10">Homodimer, forms a heterotetramer with a Cas2 homodimer.</text>
</comment>
<name>A0A1U7IBB5_9CYAN</name>
<accession>A0A1U7IBB5</accession>
<dbReference type="NCBIfam" id="TIGR00287">
    <property type="entry name" value="cas1"/>
    <property type="match status" value="1"/>
</dbReference>
<dbReference type="GO" id="GO:0016787">
    <property type="term" value="F:hydrolase activity"/>
    <property type="evidence" value="ECO:0007669"/>
    <property type="project" value="UniProtKB-KW"/>
</dbReference>
<dbReference type="InterPro" id="IPR050646">
    <property type="entry name" value="Cas1"/>
</dbReference>
<reference evidence="11 12" key="1">
    <citation type="submission" date="2016-11" db="EMBL/GenBank/DDBJ databases">
        <title>Draft Genome Sequences of Nine Cyanobacterial Strains from Diverse Habitats.</title>
        <authorList>
            <person name="Zhu T."/>
            <person name="Hou S."/>
            <person name="Lu X."/>
            <person name="Hess W.R."/>
        </authorList>
    </citation>
    <scope>NUCLEOTIDE SEQUENCE [LARGE SCALE GENOMIC DNA]</scope>
    <source>
        <strain evidence="11 12">IAM M-71</strain>
    </source>
</reference>
<keyword evidence="1 10" id="KW-0540">Nuclease</keyword>
<dbReference type="InterPro" id="IPR042211">
    <property type="entry name" value="CRISPR-assoc_Cas1_N"/>
</dbReference>
<dbReference type="HAMAP" id="MF_01470">
    <property type="entry name" value="Cas1"/>
    <property type="match status" value="1"/>
</dbReference>
<dbReference type="Gene3D" id="3.100.10.20">
    <property type="entry name" value="CRISPR-associated endonuclease Cas1, N-terminal domain"/>
    <property type="match status" value="1"/>
</dbReference>
<comment type="function">
    <text evidence="10">CRISPR (clustered regularly interspaced short palindromic repeat), is an adaptive immune system that provides protection against mobile genetic elements (viruses, transposable elements and conjugative plasmids). CRISPR clusters contain spacers, sequences complementary to antecedent mobile elements, and target invading nucleic acids. CRISPR clusters are transcribed and processed into CRISPR RNA (crRNA). Acts as a dsDNA endonuclease. Involved in the integration of spacer DNA into the CRISPR cassette.</text>
</comment>
<dbReference type="EMBL" id="MRCE01000026">
    <property type="protein sequence ID" value="OKH33839.1"/>
    <property type="molecule type" value="Genomic_DNA"/>
</dbReference>
<dbReference type="STRING" id="454136.NIES2119_22305"/>
<dbReference type="RefSeq" id="WP_073595698.1">
    <property type="nucleotide sequence ID" value="NZ_MRCE01000026.1"/>
</dbReference>
<evidence type="ECO:0000256" key="8">
    <source>
        <dbReference type="ARBA" id="ARBA00023211"/>
    </source>
</evidence>
<evidence type="ECO:0000256" key="10">
    <source>
        <dbReference type="HAMAP-Rule" id="MF_01470"/>
    </source>
</evidence>
<dbReference type="InterPro" id="IPR042206">
    <property type="entry name" value="CRISPR-assoc_Cas1_C"/>
</dbReference>
<dbReference type="AlphaFoldDB" id="A0A1U7IBB5"/>
<gene>
    <name evidence="10" type="primary">cas1</name>
    <name evidence="11" type="ORF">NIES2119_22305</name>
</gene>
<proteinExistence type="inferred from homology"/>
<evidence type="ECO:0000256" key="7">
    <source>
        <dbReference type="ARBA" id="ARBA00023125"/>
    </source>
</evidence>
<dbReference type="GO" id="GO:0043571">
    <property type="term" value="P:maintenance of CRISPR repeat elements"/>
    <property type="evidence" value="ECO:0007669"/>
    <property type="project" value="UniProtKB-UniRule"/>
</dbReference>
<dbReference type="PANTHER" id="PTHR34353">
    <property type="entry name" value="CRISPR-ASSOCIATED ENDONUCLEASE CAS1 1"/>
    <property type="match status" value="1"/>
</dbReference>
<dbReference type="PANTHER" id="PTHR34353:SF2">
    <property type="entry name" value="CRISPR-ASSOCIATED ENDONUCLEASE CAS1 1"/>
    <property type="match status" value="1"/>
</dbReference>
<protein>
    <recommendedName>
        <fullName evidence="10">CRISPR-associated endonuclease Cas1</fullName>
        <ecNumber evidence="10">3.1.-.-</ecNumber>
    </recommendedName>
</protein>
<evidence type="ECO:0000256" key="3">
    <source>
        <dbReference type="ARBA" id="ARBA00022759"/>
    </source>
</evidence>
<dbReference type="GO" id="GO:0004519">
    <property type="term" value="F:endonuclease activity"/>
    <property type="evidence" value="ECO:0007669"/>
    <property type="project" value="UniProtKB-UniRule"/>
</dbReference>
<evidence type="ECO:0000256" key="9">
    <source>
        <dbReference type="ARBA" id="ARBA00038592"/>
    </source>
</evidence>
<evidence type="ECO:0000256" key="2">
    <source>
        <dbReference type="ARBA" id="ARBA00022723"/>
    </source>
</evidence>
<keyword evidence="4 10" id="KW-0378">Hydrolase</keyword>
<comment type="caution">
    <text evidence="11">The sequence shown here is derived from an EMBL/GenBank/DDBJ whole genome shotgun (WGS) entry which is preliminary data.</text>
</comment>
<dbReference type="Gene3D" id="1.20.120.920">
    <property type="entry name" value="CRISPR-associated endonuclease Cas1, C-terminal domain"/>
    <property type="match status" value="1"/>
</dbReference>
<sequence>MSTIYITETQIKVKVKSPYLLLCDRQEVRQKFLINNVSQIILWGRCYLSREAASLATFRKIPILFIGDRGEDLGRLQHSHKRQPLCLKYQKRRSLDNEFVLAIAESIIRAKLHNCYIVLQRLQNSKFTPILQIASEFLLLLIDDLAMANSLEEMREYVAIAASFYYPALASLLPKGFHCKGRRKQPPTDGINCLLNLGYTLLHQIIEMFLEELGLHPDWGNLYTNSRHQSPLACDLMAEFRAPIIDELVAFLAISEIITPSDFLPTEKPNEVSLHPGILKVFFQHWENQLQTQIVHPYAGTVSYRHCLQLQIKEYINFLLGNSDRYRPLLLQVDSVPANVQSTEKPETKQLYLVKR</sequence>
<evidence type="ECO:0000256" key="4">
    <source>
        <dbReference type="ARBA" id="ARBA00022801"/>
    </source>
</evidence>
<keyword evidence="8 10" id="KW-0464">Manganese</keyword>
<evidence type="ECO:0000313" key="12">
    <source>
        <dbReference type="Proteomes" id="UP000185860"/>
    </source>
</evidence>
<keyword evidence="7 10" id="KW-0238">DNA-binding</keyword>
<evidence type="ECO:0000256" key="5">
    <source>
        <dbReference type="ARBA" id="ARBA00022842"/>
    </source>
</evidence>
<comment type="cofactor">
    <cofactor evidence="10">
        <name>Mg(2+)</name>
        <dbReference type="ChEBI" id="CHEBI:18420"/>
    </cofactor>
    <cofactor evidence="10">
        <name>Mn(2+)</name>
        <dbReference type="ChEBI" id="CHEBI:29035"/>
    </cofactor>
</comment>
<dbReference type="EC" id="3.1.-.-" evidence="10"/>
<keyword evidence="5 10" id="KW-0460">Magnesium</keyword>
<dbReference type="OrthoDB" id="9803119at2"/>
<keyword evidence="6 10" id="KW-0051">Antiviral defense</keyword>
<dbReference type="GO" id="GO:0051607">
    <property type="term" value="P:defense response to virus"/>
    <property type="evidence" value="ECO:0007669"/>
    <property type="project" value="UniProtKB-UniRule"/>
</dbReference>
<dbReference type="CDD" id="cd09634">
    <property type="entry name" value="Cas1_I-II-III"/>
    <property type="match status" value="1"/>
</dbReference>
<dbReference type="GO" id="GO:0003677">
    <property type="term" value="F:DNA binding"/>
    <property type="evidence" value="ECO:0007669"/>
    <property type="project" value="UniProtKB-KW"/>
</dbReference>
<comment type="similarity">
    <text evidence="10">Belongs to the CRISPR-associated endonuclease Cas1 family.</text>
</comment>
<evidence type="ECO:0000256" key="1">
    <source>
        <dbReference type="ARBA" id="ARBA00022722"/>
    </source>
</evidence>
<evidence type="ECO:0000256" key="6">
    <source>
        <dbReference type="ARBA" id="ARBA00023118"/>
    </source>
</evidence>
<organism evidence="11 12">
    <name type="scientific">[Phormidium ambiguum] IAM M-71</name>
    <dbReference type="NCBI Taxonomy" id="454136"/>
    <lineage>
        <taxon>Bacteria</taxon>
        <taxon>Bacillati</taxon>
        <taxon>Cyanobacteriota</taxon>
        <taxon>Cyanophyceae</taxon>
        <taxon>Oscillatoriophycideae</taxon>
        <taxon>Aerosakkonematales</taxon>
        <taxon>Aerosakkonemataceae</taxon>
        <taxon>Floridanema</taxon>
    </lineage>
</organism>
<dbReference type="Proteomes" id="UP000185860">
    <property type="component" value="Unassembled WGS sequence"/>
</dbReference>
<dbReference type="InterPro" id="IPR002729">
    <property type="entry name" value="CRISPR-assoc_Cas1"/>
</dbReference>